<evidence type="ECO:0000313" key="18">
    <source>
        <dbReference type="Proteomes" id="UP001233999"/>
    </source>
</evidence>
<dbReference type="GO" id="GO:0016887">
    <property type="term" value="F:ATP hydrolysis activity"/>
    <property type="evidence" value="ECO:0007669"/>
    <property type="project" value="InterPro"/>
</dbReference>
<dbReference type="GO" id="GO:0140664">
    <property type="term" value="F:ATP-dependent DNA damage sensor activity"/>
    <property type="evidence" value="ECO:0007669"/>
    <property type="project" value="InterPro"/>
</dbReference>
<dbReference type="EMBL" id="JASPKZ010003835">
    <property type="protein sequence ID" value="KAJ9592430.1"/>
    <property type="molecule type" value="Genomic_DNA"/>
</dbReference>
<dbReference type="Gene3D" id="3.30.230.10">
    <property type="match status" value="1"/>
</dbReference>
<keyword evidence="18" id="KW-1185">Reference proteome</keyword>
<proteinExistence type="inferred from homology"/>
<evidence type="ECO:0000256" key="13">
    <source>
        <dbReference type="ARBA" id="ARBA00071080"/>
    </source>
</evidence>
<evidence type="ECO:0000259" key="16">
    <source>
        <dbReference type="SMART" id="SM01340"/>
    </source>
</evidence>
<dbReference type="GO" id="GO:0005694">
    <property type="term" value="C:chromosome"/>
    <property type="evidence" value="ECO:0007669"/>
    <property type="project" value="UniProtKB-SubCell"/>
</dbReference>
<dbReference type="InterPro" id="IPR002099">
    <property type="entry name" value="MutL/Mlh/PMS"/>
</dbReference>
<dbReference type="InterPro" id="IPR020568">
    <property type="entry name" value="Ribosomal_Su5_D2-typ_SF"/>
</dbReference>
<gene>
    <name evidence="17" type="ORF">L9F63_015846</name>
</gene>
<organism evidence="17 18">
    <name type="scientific">Diploptera punctata</name>
    <name type="common">Pacific beetle cockroach</name>
    <dbReference type="NCBI Taxonomy" id="6984"/>
    <lineage>
        <taxon>Eukaryota</taxon>
        <taxon>Metazoa</taxon>
        <taxon>Ecdysozoa</taxon>
        <taxon>Arthropoda</taxon>
        <taxon>Hexapoda</taxon>
        <taxon>Insecta</taxon>
        <taxon>Pterygota</taxon>
        <taxon>Neoptera</taxon>
        <taxon>Polyneoptera</taxon>
        <taxon>Dictyoptera</taxon>
        <taxon>Blattodea</taxon>
        <taxon>Blaberoidea</taxon>
        <taxon>Blaberidae</taxon>
        <taxon>Diplopterinae</taxon>
        <taxon>Diploptera</taxon>
    </lineage>
</organism>
<sequence>MTTPAVIRKLDEVVVNRIAAGEVIQRPANALKEMLENSLDAQATTIQVIVKAGGMKLLQIQDNGTGIRKEDLGIVCERFTTSKLSKFEDLSTISTYGFRGEALASISHVAHLTIVTKTSDSPCAYRASYEDSKLKAPPKPCAGNQGTQITVEDLFYNVATRRKALKSPAEEHNRIAEVVGRYAIHNAGVGFTLKKQGDSLADIRTPTNSTAIDNIRTIFGSNVAKELLEIEVEDDKLKFKLRGYISNANYSTKKFVMLLFINNRLVESTALKKVMEQVYSTYIPKNNHPFMYLSLELDPRNVDVNVHPTKHEVHFLHEDCVLDRIKEAVDAKLLGCNKSRVFYTQARLPGAKVPLETKSNTNNTSNSSKVAANKMVRTDSSAQKLDNTAEHSLYAATMNMPKRECHKGCDETLGMLGVMKVECRLRSVLELRRDVENQLHFGLRDLLKNSCFVGCVTPKLALIQHDTKLYLCNTAKLSEELFYQLLLFDFGNFGEIKFTNPLSVYDVALLGLNSEDSGYSAELGSKEELAKSAQDILQEKAVMLDEYFSMNIDTEGKLFSELISIVKQYSPAAEGIPMYLLHLATDVEWDYEKECFDSFSRETARFFSDQLGLELWEDKEREVGHDLKWTIEHVLYPALRSSFLPPKVFAEDGTILQIANLPDLYKVFERC</sequence>
<evidence type="ECO:0000256" key="4">
    <source>
        <dbReference type="ARBA" id="ARBA00022454"/>
    </source>
</evidence>
<comment type="subcellular location">
    <subcellularLocation>
        <location evidence="2">Chromosome</location>
    </subcellularLocation>
    <subcellularLocation>
        <location evidence="1">Nucleus</location>
    </subcellularLocation>
</comment>
<keyword evidence="8" id="KW-0067">ATP-binding</keyword>
<keyword evidence="7" id="KW-0227">DNA damage</keyword>
<keyword evidence="11" id="KW-0539">Nucleus</keyword>
<dbReference type="InterPro" id="IPR032189">
    <property type="entry name" value="Mlh1_C"/>
</dbReference>
<feature type="domain" description="DNA mismatch repair protein S5" evidence="16">
    <location>
        <begin position="215"/>
        <end position="334"/>
    </location>
</feature>
<dbReference type="PANTHER" id="PTHR10073">
    <property type="entry name" value="DNA MISMATCH REPAIR PROTEIN MLH, PMS, MUTL"/>
    <property type="match status" value="1"/>
</dbReference>
<evidence type="ECO:0000256" key="3">
    <source>
        <dbReference type="ARBA" id="ARBA00006082"/>
    </source>
</evidence>
<dbReference type="PROSITE" id="PS00058">
    <property type="entry name" value="DNA_MISMATCH_REPAIR_1"/>
    <property type="match status" value="1"/>
</dbReference>
<keyword evidence="10" id="KW-0234">DNA repair</keyword>
<reference evidence="17" key="1">
    <citation type="journal article" date="2023" name="IScience">
        <title>Live-bearing cockroach genome reveals convergent evolutionary mechanisms linked to viviparity in insects and beyond.</title>
        <authorList>
            <person name="Fouks B."/>
            <person name="Harrison M.C."/>
            <person name="Mikhailova A.A."/>
            <person name="Marchal E."/>
            <person name="English S."/>
            <person name="Carruthers M."/>
            <person name="Jennings E.C."/>
            <person name="Chiamaka E.L."/>
            <person name="Frigard R.A."/>
            <person name="Pippel M."/>
            <person name="Attardo G.M."/>
            <person name="Benoit J.B."/>
            <person name="Bornberg-Bauer E."/>
            <person name="Tobe S.S."/>
        </authorList>
    </citation>
    <scope>NUCLEOTIDE SEQUENCE</scope>
    <source>
        <strain evidence="17">Stay&amp;Tobe</strain>
    </source>
</reference>
<evidence type="ECO:0000256" key="10">
    <source>
        <dbReference type="ARBA" id="ARBA00023204"/>
    </source>
</evidence>
<dbReference type="SMART" id="SM01340">
    <property type="entry name" value="DNA_mis_repair"/>
    <property type="match status" value="1"/>
</dbReference>
<dbReference type="Pfam" id="PF01119">
    <property type="entry name" value="DNA_mis_repair"/>
    <property type="match status" value="1"/>
</dbReference>
<dbReference type="AlphaFoldDB" id="A0AAD8A4E7"/>
<dbReference type="CDD" id="cd03483">
    <property type="entry name" value="MutL_Trans_MLH1"/>
    <property type="match status" value="1"/>
</dbReference>
<dbReference type="FunFam" id="3.30.230.10:FF:000014">
    <property type="entry name" value="DNA mismatch repair protein Mlh1"/>
    <property type="match status" value="1"/>
</dbReference>
<evidence type="ECO:0000256" key="12">
    <source>
        <dbReference type="ARBA" id="ARBA00023306"/>
    </source>
</evidence>
<keyword evidence="12" id="KW-0131">Cell cycle</keyword>
<dbReference type="InterPro" id="IPR036890">
    <property type="entry name" value="HATPase_C_sf"/>
</dbReference>
<dbReference type="Gene3D" id="3.30.565.10">
    <property type="entry name" value="Histidine kinase-like ATPase, C-terminal domain"/>
    <property type="match status" value="1"/>
</dbReference>
<dbReference type="InterPro" id="IPR014721">
    <property type="entry name" value="Ribsml_uS5_D2-typ_fold_subgr"/>
</dbReference>
<evidence type="ECO:0000256" key="7">
    <source>
        <dbReference type="ARBA" id="ARBA00022763"/>
    </source>
</evidence>
<evidence type="ECO:0000256" key="1">
    <source>
        <dbReference type="ARBA" id="ARBA00004123"/>
    </source>
</evidence>
<keyword evidence="4" id="KW-0158">Chromosome</keyword>
<dbReference type="GO" id="GO:0031981">
    <property type="term" value="C:nuclear lumen"/>
    <property type="evidence" value="ECO:0007669"/>
    <property type="project" value="UniProtKB-ARBA"/>
</dbReference>
<evidence type="ECO:0000256" key="9">
    <source>
        <dbReference type="ARBA" id="ARBA00022990"/>
    </source>
</evidence>
<evidence type="ECO:0000256" key="11">
    <source>
        <dbReference type="ARBA" id="ARBA00023242"/>
    </source>
</evidence>
<reference evidence="17" key="2">
    <citation type="submission" date="2023-05" db="EMBL/GenBank/DDBJ databases">
        <authorList>
            <person name="Fouks B."/>
        </authorList>
    </citation>
    <scope>NUCLEOTIDE SEQUENCE</scope>
    <source>
        <strain evidence="17">Stay&amp;Tobe</strain>
        <tissue evidence="17">Testes</tissue>
    </source>
</reference>
<dbReference type="CDD" id="cd16926">
    <property type="entry name" value="HATPase_MutL-MLH-PMS-like"/>
    <property type="match status" value="1"/>
</dbReference>
<keyword evidence="6" id="KW-0547">Nucleotide-binding</keyword>
<dbReference type="SUPFAM" id="SSF55874">
    <property type="entry name" value="ATPase domain of HSP90 chaperone/DNA topoisomerase II/histidine kinase"/>
    <property type="match status" value="1"/>
</dbReference>
<name>A0AAD8A4E7_DIPPU</name>
<comment type="similarity">
    <text evidence="3">Belongs to the DNA mismatch repair MutL/HexB family.</text>
</comment>
<dbReference type="GO" id="GO:0032389">
    <property type="term" value="C:MutLalpha complex"/>
    <property type="evidence" value="ECO:0007669"/>
    <property type="project" value="TreeGrafter"/>
</dbReference>
<evidence type="ECO:0000313" key="17">
    <source>
        <dbReference type="EMBL" id="KAJ9592430.1"/>
    </source>
</evidence>
<protein>
    <recommendedName>
        <fullName evidence="14">DNA mismatch repair protein MLH1</fullName>
    </recommendedName>
    <alternativeName>
        <fullName evidence="13">DNA mismatch repair protein Mlh1</fullName>
    </alternativeName>
    <alternativeName>
        <fullName evidence="15">MutL protein homolog 1</fullName>
    </alternativeName>
</protein>
<accession>A0AAD8A4E7</accession>
<dbReference type="Pfam" id="PF13589">
    <property type="entry name" value="HATPase_c_3"/>
    <property type="match status" value="1"/>
</dbReference>
<dbReference type="SUPFAM" id="SSF54211">
    <property type="entry name" value="Ribosomal protein S5 domain 2-like"/>
    <property type="match status" value="1"/>
</dbReference>
<evidence type="ECO:0000256" key="2">
    <source>
        <dbReference type="ARBA" id="ARBA00004286"/>
    </source>
</evidence>
<comment type="caution">
    <text evidence="17">The sequence shown here is derived from an EMBL/GenBank/DDBJ whole genome shotgun (WGS) entry which is preliminary data.</text>
</comment>
<dbReference type="GO" id="GO:0006298">
    <property type="term" value="P:mismatch repair"/>
    <property type="evidence" value="ECO:0007669"/>
    <property type="project" value="InterPro"/>
</dbReference>
<dbReference type="Proteomes" id="UP001233999">
    <property type="component" value="Unassembled WGS sequence"/>
</dbReference>
<evidence type="ECO:0000256" key="5">
    <source>
        <dbReference type="ARBA" id="ARBA00022553"/>
    </source>
</evidence>
<dbReference type="GO" id="GO:0005524">
    <property type="term" value="F:ATP binding"/>
    <property type="evidence" value="ECO:0007669"/>
    <property type="project" value="UniProtKB-KW"/>
</dbReference>
<keyword evidence="9" id="KW-0007">Acetylation</keyword>
<dbReference type="Pfam" id="PF16413">
    <property type="entry name" value="Mlh1_C"/>
    <property type="match status" value="1"/>
</dbReference>
<dbReference type="FunFam" id="3.30.565.10:FF:000034">
    <property type="entry name" value="DNA mismatch repair protein mlh1, putative"/>
    <property type="match status" value="1"/>
</dbReference>
<evidence type="ECO:0000256" key="15">
    <source>
        <dbReference type="ARBA" id="ARBA00082865"/>
    </source>
</evidence>
<dbReference type="PANTHER" id="PTHR10073:SF12">
    <property type="entry name" value="DNA MISMATCH REPAIR PROTEIN MLH1"/>
    <property type="match status" value="1"/>
</dbReference>
<evidence type="ECO:0000256" key="6">
    <source>
        <dbReference type="ARBA" id="ARBA00022741"/>
    </source>
</evidence>
<dbReference type="GO" id="GO:0030983">
    <property type="term" value="F:mismatched DNA binding"/>
    <property type="evidence" value="ECO:0007669"/>
    <property type="project" value="InterPro"/>
</dbReference>
<keyword evidence="5" id="KW-0597">Phosphoprotein</keyword>
<evidence type="ECO:0000256" key="8">
    <source>
        <dbReference type="ARBA" id="ARBA00022840"/>
    </source>
</evidence>
<evidence type="ECO:0000256" key="14">
    <source>
        <dbReference type="ARBA" id="ARBA00072852"/>
    </source>
</evidence>
<dbReference type="InterPro" id="IPR038973">
    <property type="entry name" value="MutL/Mlh/Pms-like"/>
</dbReference>
<dbReference type="InterPro" id="IPR014762">
    <property type="entry name" value="DNA_mismatch_repair_CS"/>
</dbReference>
<dbReference type="InterPro" id="IPR013507">
    <property type="entry name" value="DNA_mismatch_S5_2-like"/>
</dbReference>
<dbReference type="NCBIfam" id="TIGR00585">
    <property type="entry name" value="mutl"/>
    <property type="match status" value="1"/>
</dbReference>